<sequence>MDYTGLLFDCPLKEQTCDCAFSEIRKLDLKERFELWKSLSENERNNLISRHHICIYEREQTNFAEVKPAPFAKHPK</sequence>
<evidence type="ECO:0000313" key="2">
    <source>
        <dbReference type="Proteomes" id="UP000019402"/>
    </source>
</evidence>
<organism evidence="1 2">
    <name type="scientific">Saccharicrinis fermentans DSM 9555 = JCM 21142</name>
    <dbReference type="NCBI Taxonomy" id="869213"/>
    <lineage>
        <taxon>Bacteria</taxon>
        <taxon>Pseudomonadati</taxon>
        <taxon>Bacteroidota</taxon>
        <taxon>Bacteroidia</taxon>
        <taxon>Marinilabiliales</taxon>
        <taxon>Marinilabiliaceae</taxon>
        <taxon>Saccharicrinis</taxon>
    </lineage>
</organism>
<proteinExistence type="predicted"/>
<reference evidence="1 2" key="1">
    <citation type="journal article" date="2014" name="Genome Announc.">
        <title>Draft Genome Sequence of Cytophaga fermentans JCM 21142T, a Facultative Anaerobe Isolated from Marine Mud.</title>
        <authorList>
            <person name="Starns D."/>
            <person name="Oshima K."/>
            <person name="Suda W."/>
            <person name="Iino T."/>
            <person name="Yuki M."/>
            <person name="Inoue J."/>
            <person name="Kitamura K."/>
            <person name="Iida T."/>
            <person name="Darby A."/>
            <person name="Hattori M."/>
            <person name="Ohkuma M."/>
        </authorList>
    </citation>
    <scope>NUCLEOTIDE SEQUENCE [LARGE SCALE GENOMIC DNA]</scope>
    <source>
        <strain evidence="1 2">JCM 21142</strain>
    </source>
</reference>
<dbReference type="EMBL" id="BAMD01000016">
    <property type="protein sequence ID" value="GAF02945.1"/>
    <property type="molecule type" value="Genomic_DNA"/>
</dbReference>
<name>W7XX01_9BACT</name>
<dbReference type="OrthoDB" id="1123311at2"/>
<gene>
    <name evidence="1" type="ORF">JCM21142_41595</name>
</gene>
<dbReference type="RefSeq" id="WP_044262783.1">
    <property type="nucleotide sequence ID" value="NZ_BAMD01000016.1"/>
</dbReference>
<comment type="caution">
    <text evidence="1">The sequence shown here is derived from an EMBL/GenBank/DDBJ whole genome shotgun (WGS) entry which is preliminary data.</text>
</comment>
<protein>
    <submittedName>
        <fullName evidence="1">Uncharacterized protein</fullName>
    </submittedName>
</protein>
<keyword evidence="2" id="KW-1185">Reference proteome</keyword>
<accession>W7XX01</accession>
<dbReference type="Proteomes" id="UP000019402">
    <property type="component" value="Unassembled WGS sequence"/>
</dbReference>
<evidence type="ECO:0000313" key="1">
    <source>
        <dbReference type="EMBL" id="GAF02945.1"/>
    </source>
</evidence>
<dbReference type="AlphaFoldDB" id="W7XX01"/>